<dbReference type="InterPro" id="IPR036390">
    <property type="entry name" value="WH_DNA-bd_sf"/>
</dbReference>
<evidence type="ECO:0000259" key="1">
    <source>
        <dbReference type="Pfam" id="PF01978"/>
    </source>
</evidence>
<reference evidence="2" key="1">
    <citation type="submission" date="2023-06" db="EMBL/GenBank/DDBJ databases">
        <title>Genome sequence of Methancorpusculaceae sp. Ag1.</title>
        <authorList>
            <person name="Protasov E."/>
            <person name="Platt K."/>
            <person name="Poehlein A."/>
            <person name="Daniel R."/>
            <person name="Brune A."/>
        </authorList>
    </citation>
    <scope>NUCLEOTIDE SEQUENCE</scope>
    <source>
        <strain evidence="2">Ag1</strain>
    </source>
</reference>
<dbReference type="AlphaFoldDB" id="A0AAE4SAL4"/>
<dbReference type="PANTHER" id="PTHR34293">
    <property type="entry name" value="HTH-TYPE TRANSCRIPTIONAL REGULATOR TRMBL2"/>
    <property type="match status" value="1"/>
</dbReference>
<dbReference type="Pfam" id="PF01978">
    <property type="entry name" value="TrmB"/>
    <property type="match status" value="1"/>
</dbReference>
<dbReference type="Gene3D" id="1.10.10.10">
    <property type="entry name" value="Winged helix-like DNA-binding domain superfamily/Winged helix DNA-binding domain"/>
    <property type="match status" value="1"/>
</dbReference>
<keyword evidence="3" id="KW-1185">Reference proteome</keyword>
<feature type="domain" description="Transcription regulator TrmB N-terminal" evidence="1">
    <location>
        <begin position="9"/>
        <end position="71"/>
    </location>
</feature>
<dbReference type="EMBL" id="JAWDKA010000010">
    <property type="protein sequence ID" value="MDV0442506.1"/>
    <property type="molecule type" value="Genomic_DNA"/>
</dbReference>
<dbReference type="InterPro" id="IPR051797">
    <property type="entry name" value="TrmB-like"/>
</dbReference>
<gene>
    <name evidence="2" type="ORF">McpAg1_17520</name>
</gene>
<comment type="caution">
    <text evidence="2">The sequence shown here is derived from an EMBL/GenBank/DDBJ whole genome shotgun (WGS) entry which is preliminary data.</text>
</comment>
<evidence type="ECO:0000313" key="2">
    <source>
        <dbReference type="EMBL" id="MDV0442506.1"/>
    </source>
</evidence>
<organism evidence="2 3">
    <name type="scientific">Methanorbis furvi</name>
    <dbReference type="NCBI Taxonomy" id="3028299"/>
    <lineage>
        <taxon>Archaea</taxon>
        <taxon>Methanobacteriati</taxon>
        <taxon>Methanobacteriota</taxon>
        <taxon>Stenosarchaea group</taxon>
        <taxon>Methanomicrobia</taxon>
        <taxon>Methanomicrobiales</taxon>
        <taxon>Methanocorpusculaceae</taxon>
        <taxon>Methanorbis</taxon>
    </lineage>
</organism>
<dbReference type="RefSeq" id="WP_338094927.1">
    <property type="nucleotide sequence ID" value="NZ_JAWDKA010000010.1"/>
</dbReference>
<dbReference type="Proteomes" id="UP001273136">
    <property type="component" value="Unassembled WGS sequence"/>
</dbReference>
<proteinExistence type="predicted"/>
<dbReference type="InterPro" id="IPR036388">
    <property type="entry name" value="WH-like_DNA-bd_sf"/>
</dbReference>
<protein>
    <recommendedName>
        <fullName evidence="1">Transcription regulator TrmB N-terminal domain-containing protein</fullName>
    </recommendedName>
</protein>
<dbReference type="InterPro" id="IPR002831">
    <property type="entry name" value="Tscrpt_reg_TrmB_N"/>
</dbReference>
<name>A0AAE4SAL4_9EURY</name>
<dbReference type="SUPFAM" id="SSF46785">
    <property type="entry name" value="Winged helix' DNA-binding domain"/>
    <property type="match status" value="1"/>
</dbReference>
<sequence>MDDFLEKMRRIGMSENEAKVYQVLFRLKTATPREVHELSGVPRNKTYECLAALEERGFLKVSPTTPIRYYFHDIIKTFDRLKKDTQLALEDAAAYLLTLDSDHLQREKMMMQAYELNSEWAIENRLNMIFRQTNTELIILCQDASSLKKYIPDLRLFARTMQKERKIALYVVFLKEKDAADVPIRCYVPKKMLNEMLVSQKESSGLEITPKIMVMADRTESLAIADHAEKELGIYFFGRMQERVLSKFILDNIRSLSESDE</sequence>
<dbReference type="PANTHER" id="PTHR34293:SF1">
    <property type="entry name" value="HTH-TYPE TRANSCRIPTIONAL REGULATOR TRMBL2"/>
    <property type="match status" value="1"/>
</dbReference>
<evidence type="ECO:0000313" key="3">
    <source>
        <dbReference type="Proteomes" id="UP001273136"/>
    </source>
</evidence>
<accession>A0AAE4SAL4</accession>